<sequence>MTTTAGTLVRTGTGEAPAHHGELLQGVFDDGGDCRPGLLTLPWHRVGATATFRPTAIGQGVSVVVNPPHKTRARLATEQLLTHLRAAHGAPAVSGVLHLRGRLPVGVGMGSSSADVLAAMRAAMDAVGATVEDADLCRFGAAAEGACDPLAHLPRAVLFAQRQGRVIEEFGAALPPMVVLSCETGAGRPVETEGCAAPDHAYLPDYERLRARVRSALATADPAALGAVATESAELNQERLPKVELGHLKAACLRHGGVGVQVAHSGNVAGVLFAGGSAGILPGVRRCAAQLERAGVRVHGWYDVPTGR</sequence>
<dbReference type="InterPro" id="IPR020568">
    <property type="entry name" value="Ribosomal_Su5_D2-typ_SF"/>
</dbReference>
<dbReference type="Proteomes" id="UP000066480">
    <property type="component" value="Chromosome"/>
</dbReference>
<evidence type="ECO:0000313" key="6">
    <source>
        <dbReference type="EMBL" id="AKU14779.1"/>
    </source>
</evidence>
<dbReference type="InterPro" id="IPR006204">
    <property type="entry name" value="GHMP_kinase_N_dom"/>
</dbReference>
<dbReference type="SUPFAM" id="SSF54211">
    <property type="entry name" value="Ribosomal protein S5 domain 2-like"/>
    <property type="match status" value="1"/>
</dbReference>
<dbReference type="EMBL" id="CP011112">
    <property type="protein sequence ID" value="AKU14779.1"/>
    <property type="molecule type" value="Genomic_DNA"/>
</dbReference>
<dbReference type="Pfam" id="PF00288">
    <property type="entry name" value="GHMP_kinases_N"/>
    <property type="match status" value="1"/>
</dbReference>
<proteinExistence type="predicted"/>
<dbReference type="AlphaFoldDB" id="A0A0K1JDK6"/>
<evidence type="ECO:0000256" key="1">
    <source>
        <dbReference type="ARBA" id="ARBA00022679"/>
    </source>
</evidence>
<keyword evidence="7" id="KW-1185">Reference proteome</keyword>
<dbReference type="STRING" id="571913.VV02_00955"/>
<gene>
    <name evidence="6" type="ORF">VV02_00955</name>
</gene>
<name>A0A0K1JDK6_9MICO</name>
<dbReference type="GO" id="GO:0016301">
    <property type="term" value="F:kinase activity"/>
    <property type="evidence" value="ECO:0007669"/>
    <property type="project" value="UniProtKB-KW"/>
</dbReference>
<organism evidence="6 7">
    <name type="scientific">Luteipulveratus mongoliensis</name>
    <dbReference type="NCBI Taxonomy" id="571913"/>
    <lineage>
        <taxon>Bacteria</taxon>
        <taxon>Bacillati</taxon>
        <taxon>Actinomycetota</taxon>
        <taxon>Actinomycetes</taxon>
        <taxon>Micrococcales</taxon>
        <taxon>Dermacoccaceae</taxon>
        <taxon>Luteipulveratus</taxon>
    </lineage>
</organism>
<accession>A0A0K1JDK6</accession>
<dbReference type="GO" id="GO:0005524">
    <property type="term" value="F:ATP binding"/>
    <property type="evidence" value="ECO:0007669"/>
    <property type="project" value="UniProtKB-KW"/>
</dbReference>
<dbReference type="PATRIC" id="fig|571913.6.peg.198"/>
<keyword evidence="2" id="KW-0547">Nucleotide-binding</keyword>
<evidence type="ECO:0000313" key="7">
    <source>
        <dbReference type="Proteomes" id="UP000066480"/>
    </source>
</evidence>
<keyword evidence="1" id="KW-0808">Transferase</keyword>
<evidence type="ECO:0000256" key="3">
    <source>
        <dbReference type="ARBA" id="ARBA00022777"/>
    </source>
</evidence>
<dbReference type="RefSeq" id="WP_052589311.1">
    <property type="nucleotide sequence ID" value="NZ_CP011112.1"/>
</dbReference>
<evidence type="ECO:0000256" key="2">
    <source>
        <dbReference type="ARBA" id="ARBA00022741"/>
    </source>
</evidence>
<evidence type="ECO:0000256" key="4">
    <source>
        <dbReference type="ARBA" id="ARBA00022840"/>
    </source>
</evidence>
<dbReference type="OrthoDB" id="7298003at2"/>
<feature type="domain" description="GHMP kinase N-terminal" evidence="5">
    <location>
        <begin position="81"/>
        <end position="145"/>
    </location>
</feature>
<dbReference type="InterPro" id="IPR006203">
    <property type="entry name" value="GHMP_knse_ATP-bd_CS"/>
</dbReference>
<dbReference type="PROSITE" id="PS00627">
    <property type="entry name" value="GHMP_KINASES_ATP"/>
    <property type="match status" value="1"/>
</dbReference>
<reference evidence="6 7" key="1">
    <citation type="submission" date="2015-03" db="EMBL/GenBank/DDBJ databases">
        <title>Luteipulveratus halotolerans sp. nov., a novel actinobacterium (Dermacoccaceae) from Sarawak, Malaysia.</title>
        <authorList>
            <person name="Juboi H."/>
            <person name="Basik A."/>
            <person name="Shamsul S.S."/>
            <person name="Arnold P."/>
            <person name="Schmitt E.K."/>
            <person name="Sanglier J.-J."/>
            <person name="Yeo T."/>
        </authorList>
    </citation>
    <scope>NUCLEOTIDE SEQUENCE [LARGE SCALE GENOMIC DNA]</scope>
    <source>
        <strain evidence="6 7">MN07-A0370</strain>
    </source>
</reference>
<evidence type="ECO:0000259" key="5">
    <source>
        <dbReference type="Pfam" id="PF00288"/>
    </source>
</evidence>
<dbReference type="Gene3D" id="3.30.230.10">
    <property type="match status" value="1"/>
</dbReference>
<protein>
    <recommendedName>
        <fullName evidence="5">GHMP kinase N-terminal domain-containing protein</fullName>
    </recommendedName>
</protein>
<keyword evidence="4" id="KW-0067">ATP-binding</keyword>
<dbReference type="KEGG" id="lmoi:VV02_00955"/>
<keyword evidence="3" id="KW-0418">Kinase</keyword>
<dbReference type="InterPro" id="IPR014721">
    <property type="entry name" value="Ribsml_uS5_D2-typ_fold_subgr"/>
</dbReference>